<organism evidence="6 7">
    <name type="scientific">Pristionchus entomophagus</name>
    <dbReference type="NCBI Taxonomy" id="358040"/>
    <lineage>
        <taxon>Eukaryota</taxon>
        <taxon>Metazoa</taxon>
        <taxon>Ecdysozoa</taxon>
        <taxon>Nematoda</taxon>
        <taxon>Chromadorea</taxon>
        <taxon>Rhabditida</taxon>
        <taxon>Rhabditina</taxon>
        <taxon>Diplogasteromorpha</taxon>
        <taxon>Diplogasteroidea</taxon>
        <taxon>Neodiplogasteridae</taxon>
        <taxon>Pristionchus</taxon>
    </lineage>
</organism>
<evidence type="ECO:0000256" key="3">
    <source>
        <dbReference type="ARBA" id="ARBA00022989"/>
    </source>
</evidence>
<keyword evidence="7" id="KW-1185">Reference proteome</keyword>
<dbReference type="Proteomes" id="UP001432027">
    <property type="component" value="Unassembled WGS sequence"/>
</dbReference>
<evidence type="ECO:0008006" key="8">
    <source>
        <dbReference type="Google" id="ProtNLM"/>
    </source>
</evidence>
<feature type="transmembrane region" description="Helical" evidence="5">
    <location>
        <begin position="75"/>
        <end position="93"/>
    </location>
</feature>
<keyword evidence="3 5" id="KW-1133">Transmembrane helix</keyword>
<evidence type="ECO:0000313" key="6">
    <source>
        <dbReference type="EMBL" id="GMS78507.1"/>
    </source>
</evidence>
<comment type="caution">
    <text evidence="6">The sequence shown here is derived from an EMBL/GenBank/DDBJ whole genome shotgun (WGS) entry which is preliminary data.</text>
</comment>
<dbReference type="InterPro" id="IPR019408">
    <property type="entry name" value="7TM_GPCR_serpentine_rcpt_Srab"/>
</dbReference>
<keyword evidence="2 5" id="KW-0812">Transmembrane</keyword>
<dbReference type="PANTHER" id="PTHR46561:SF11">
    <property type="entry name" value="SERPENTINE RECEPTOR CLASS ALPHA_BETA-14"/>
    <property type="match status" value="1"/>
</dbReference>
<comment type="subcellular location">
    <subcellularLocation>
        <location evidence="1">Membrane</location>
        <topology evidence="1">Multi-pass membrane protein</topology>
    </subcellularLocation>
</comment>
<dbReference type="EMBL" id="BTSX01000001">
    <property type="protein sequence ID" value="GMS78507.1"/>
    <property type="molecule type" value="Genomic_DNA"/>
</dbReference>
<dbReference type="GO" id="GO:0016020">
    <property type="term" value="C:membrane"/>
    <property type="evidence" value="ECO:0007669"/>
    <property type="project" value="UniProtKB-SubCell"/>
</dbReference>
<dbReference type="InterPro" id="IPR053286">
    <property type="entry name" value="Nematode_rcpt-like_srab"/>
</dbReference>
<dbReference type="PANTHER" id="PTHR46561">
    <property type="entry name" value="SERPENTINE RECEPTOR, CLASS AB (CLASS A-LIKE)-RELATED"/>
    <property type="match status" value="1"/>
</dbReference>
<dbReference type="Pfam" id="PF10292">
    <property type="entry name" value="7TM_GPCR_Srab"/>
    <property type="match status" value="1"/>
</dbReference>
<evidence type="ECO:0000256" key="5">
    <source>
        <dbReference type="SAM" id="Phobius"/>
    </source>
</evidence>
<evidence type="ECO:0000256" key="1">
    <source>
        <dbReference type="ARBA" id="ARBA00004141"/>
    </source>
</evidence>
<reference evidence="6" key="1">
    <citation type="submission" date="2023-10" db="EMBL/GenBank/DDBJ databases">
        <title>Genome assembly of Pristionchus species.</title>
        <authorList>
            <person name="Yoshida K."/>
            <person name="Sommer R.J."/>
        </authorList>
    </citation>
    <scope>NUCLEOTIDE SEQUENCE</scope>
    <source>
        <strain evidence="6">RS0144</strain>
    </source>
</reference>
<accession>A0AAV5S6Q1</accession>
<dbReference type="Gene3D" id="1.20.1070.10">
    <property type="entry name" value="Rhodopsin 7-helix transmembrane proteins"/>
    <property type="match status" value="1"/>
</dbReference>
<gene>
    <name evidence="6" type="ORF">PENTCL1PPCAC_682</name>
</gene>
<proteinExistence type="predicted"/>
<feature type="transmembrane region" description="Helical" evidence="5">
    <location>
        <begin position="175"/>
        <end position="192"/>
    </location>
</feature>
<keyword evidence="4 5" id="KW-0472">Membrane</keyword>
<evidence type="ECO:0000313" key="7">
    <source>
        <dbReference type="Proteomes" id="UP001432027"/>
    </source>
</evidence>
<feature type="non-terminal residue" evidence="6">
    <location>
        <position position="1"/>
    </location>
</feature>
<sequence length="227" mass="25727">SGSISSLFVMSLERLEAFVHLSTYESSSVCAGAKLIGLHIFLTLFGVFTDTFKYDFPTRVAHCTVVSVAGQPYQTVLNGSFFLSALFSIYLYTKLLKRNEYLQKSGESQNMSLSERYQLSENTRVLRVLLPIVVFSKSYNFSSHTSITIAGSSGFFYFEFGGFQKAYYPIFEVEMINMVYLQGIAMPLIFLYRYKNKRRVESVLFTANAATGEELIAVYDRAITKGW</sequence>
<evidence type="ECO:0000256" key="2">
    <source>
        <dbReference type="ARBA" id="ARBA00022692"/>
    </source>
</evidence>
<protein>
    <recommendedName>
        <fullName evidence="8">G protein-coupled receptor</fullName>
    </recommendedName>
</protein>
<dbReference type="CDD" id="cd00637">
    <property type="entry name" value="7tm_classA_rhodopsin-like"/>
    <property type="match status" value="1"/>
</dbReference>
<name>A0AAV5S6Q1_9BILA</name>
<dbReference type="AlphaFoldDB" id="A0AAV5S6Q1"/>
<evidence type="ECO:0000256" key="4">
    <source>
        <dbReference type="ARBA" id="ARBA00023136"/>
    </source>
</evidence>